<organism evidence="1 2">
    <name type="scientific">Maudiozyma humilis</name>
    <name type="common">Sour dough yeast</name>
    <name type="synonym">Kazachstania humilis</name>
    <dbReference type="NCBI Taxonomy" id="51915"/>
    <lineage>
        <taxon>Eukaryota</taxon>
        <taxon>Fungi</taxon>
        <taxon>Dikarya</taxon>
        <taxon>Ascomycota</taxon>
        <taxon>Saccharomycotina</taxon>
        <taxon>Saccharomycetes</taxon>
        <taxon>Saccharomycetales</taxon>
        <taxon>Saccharomycetaceae</taxon>
        <taxon>Maudiozyma</taxon>
    </lineage>
</organism>
<dbReference type="Gene3D" id="3.30.160.60">
    <property type="entry name" value="Classic Zinc Finger"/>
    <property type="match status" value="1"/>
</dbReference>
<accession>A0AAV5RYV4</accession>
<proteinExistence type="predicted"/>
<dbReference type="AlphaFoldDB" id="A0AAV5RYV4"/>
<sequence length="350" mass="39214">MGANLKNNPAFDAGSSVASNDPTKNFLLDFEGNPEAFSSNCNTPFSNDTEGFYFKDLVRVSHSADRVLTPNNDVRKFINLILEGALPGELQDALLATTEPQIAQTVPFHNKSEETAISEESFYIQLERVTSRSDFIGDSSATTGVQNVDSHNGDTFLNVGCINIVVPRPVTGDEFLITHSILSESPEAKPVGETPNGFLHMRLKDQWEKADKLRQQVDLNPENKKLLKDWQKTCLKWSERNREFCLVPQVHLKPKSGKVKKSGKPPMPKTLKCPFCETWTQTFSTLKRHLNLELKDYKPFVCKVCQADVTTFKAFQNSPDGATDMAAMQKLEANGMFARPNAFVYSRQQM</sequence>
<name>A0AAV5RYV4_MAUHU</name>
<protein>
    <submittedName>
        <fullName evidence="1">Uncharacterized protein</fullName>
    </submittedName>
</protein>
<keyword evidence="2" id="KW-1185">Reference proteome</keyword>
<reference evidence="1 2" key="1">
    <citation type="journal article" date="2023" name="Elife">
        <title>Identification of key yeast species and microbe-microbe interactions impacting larval growth of Drosophila in the wild.</title>
        <authorList>
            <person name="Mure A."/>
            <person name="Sugiura Y."/>
            <person name="Maeda R."/>
            <person name="Honda K."/>
            <person name="Sakurai N."/>
            <person name="Takahashi Y."/>
            <person name="Watada M."/>
            <person name="Katoh T."/>
            <person name="Gotoh A."/>
            <person name="Gotoh Y."/>
            <person name="Taniguchi I."/>
            <person name="Nakamura K."/>
            <person name="Hayashi T."/>
            <person name="Katayama T."/>
            <person name="Uemura T."/>
            <person name="Hattori Y."/>
        </authorList>
    </citation>
    <scope>NUCLEOTIDE SEQUENCE [LARGE SCALE GENOMIC DNA]</scope>
    <source>
        <strain evidence="1 2">KH-74</strain>
    </source>
</reference>
<gene>
    <name evidence="1" type="ORF">DAKH74_023990</name>
</gene>
<comment type="caution">
    <text evidence="1">The sequence shown here is derived from an EMBL/GenBank/DDBJ whole genome shotgun (WGS) entry which is preliminary data.</text>
</comment>
<dbReference type="Proteomes" id="UP001377567">
    <property type="component" value="Unassembled WGS sequence"/>
</dbReference>
<evidence type="ECO:0000313" key="1">
    <source>
        <dbReference type="EMBL" id="GMM55783.1"/>
    </source>
</evidence>
<evidence type="ECO:0000313" key="2">
    <source>
        <dbReference type="Proteomes" id="UP001377567"/>
    </source>
</evidence>
<dbReference type="EMBL" id="BTGD01000006">
    <property type="protein sequence ID" value="GMM55783.1"/>
    <property type="molecule type" value="Genomic_DNA"/>
</dbReference>